<comment type="caution">
    <text evidence="3">The sequence shown here is derived from an EMBL/GenBank/DDBJ whole genome shotgun (WGS) entry which is preliminary data.</text>
</comment>
<dbReference type="PANTHER" id="PTHR43757">
    <property type="entry name" value="AMINOMETHYLTRANSFERASE"/>
    <property type="match status" value="1"/>
</dbReference>
<dbReference type="Pfam" id="PF01571">
    <property type="entry name" value="GCV_T"/>
    <property type="match status" value="1"/>
</dbReference>
<protein>
    <recommendedName>
        <fullName evidence="2">GCVT N-terminal domain-containing protein</fullName>
    </recommendedName>
</protein>
<dbReference type="SUPFAM" id="SSF101790">
    <property type="entry name" value="Aminomethyltransferase beta-barrel domain"/>
    <property type="match status" value="1"/>
</dbReference>
<accession>A0ABR1GKD5</accession>
<organism evidence="3 4">
    <name type="scientific">Neonectria punicea</name>
    <dbReference type="NCBI Taxonomy" id="979145"/>
    <lineage>
        <taxon>Eukaryota</taxon>
        <taxon>Fungi</taxon>
        <taxon>Dikarya</taxon>
        <taxon>Ascomycota</taxon>
        <taxon>Pezizomycotina</taxon>
        <taxon>Sordariomycetes</taxon>
        <taxon>Hypocreomycetidae</taxon>
        <taxon>Hypocreales</taxon>
        <taxon>Nectriaceae</taxon>
        <taxon>Neonectria</taxon>
    </lineage>
</organism>
<dbReference type="Proteomes" id="UP001498476">
    <property type="component" value="Unassembled WGS sequence"/>
</dbReference>
<keyword evidence="4" id="KW-1185">Reference proteome</keyword>
<dbReference type="InterPro" id="IPR029043">
    <property type="entry name" value="GcvT/YgfZ_C"/>
</dbReference>
<sequence length="427" mass="47688">MSTPKKTPTASQETSTLPIAPNVPADPTVTSWTRFIGTFEASEFTDWIDESVSWKTTCYIGDWSPLLKIRVRGPDSKAFFEHLSTNHWPNFAIGQAKQAIFCRENGTIVGEGVVMMLGQDDFIFTKKFDAKLDVVSDDWYLFQVQGPKSVEVMEAATKSTVTDLKFMRSKRMSIDGLEFWCLRQGVSGERGLELWGPAEQAHAVYRAILAYGTEFGIRQLGGRAKTVNHCEGAFPTPGLDFLPSVHGDDAELLGYHEFLEESGMSAGAFLHFGASGNYGSKPSQHHRTPFDLGWGWLVNFDHDFIGKEALAAFARDPPNVLVTLEWNSENVIDVYASMFRQETLEFMELPRSPCKSVQGSSVYAGTDLVGCAVSRCYSYWFKKMISLCIIDKRHATPGQEVCVKWGQDGAPQKLIRAIVRRAPYKED</sequence>
<proteinExistence type="predicted"/>
<evidence type="ECO:0000256" key="1">
    <source>
        <dbReference type="SAM" id="MobiDB-lite"/>
    </source>
</evidence>
<dbReference type="InterPro" id="IPR027266">
    <property type="entry name" value="TrmE/GcvT-like"/>
</dbReference>
<dbReference type="Gene3D" id="3.30.1360.120">
    <property type="entry name" value="Probable tRNA modification gtpase trme, domain 1"/>
    <property type="match status" value="1"/>
</dbReference>
<gene>
    <name evidence="3" type="ORF">QQX98_011882</name>
</gene>
<reference evidence="3 4" key="1">
    <citation type="journal article" date="2025" name="Microbiol. Resour. Announc.">
        <title>Draft genome sequences for Neonectria magnoliae and Neonectria punicea, canker pathogens of Liriodendron tulipifera and Acer saccharum in West Virginia.</title>
        <authorList>
            <person name="Petronek H.M."/>
            <person name="Kasson M.T."/>
            <person name="Metheny A.M."/>
            <person name="Stauder C.M."/>
            <person name="Lovett B."/>
            <person name="Lynch S.C."/>
            <person name="Garnas J.R."/>
            <person name="Kasson L.R."/>
            <person name="Stajich J.E."/>
        </authorList>
    </citation>
    <scope>NUCLEOTIDE SEQUENCE [LARGE SCALE GENOMIC DNA]</scope>
    <source>
        <strain evidence="3 4">NRRL 64653</strain>
    </source>
</reference>
<dbReference type="SUPFAM" id="SSF103025">
    <property type="entry name" value="Folate-binding domain"/>
    <property type="match status" value="1"/>
</dbReference>
<feature type="region of interest" description="Disordered" evidence="1">
    <location>
        <begin position="1"/>
        <end position="22"/>
    </location>
</feature>
<dbReference type="InterPro" id="IPR028896">
    <property type="entry name" value="GcvT/YgfZ/DmdA"/>
</dbReference>
<name>A0ABR1GKD5_9HYPO</name>
<evidence type="ECO:0000313" key="4">
    <source>
        <dbReference type="Proteomes" id="UP001498476"/>
    </source>
</evidence>
<feature type="domain" description="GCVT N-terminal" evidence="2">
    <location>
        <begin position="43"/>
        <end position="252"/>
    </location>
</feature>
<evidence type="ECO:0000313" key="3">
    <source>
        <dbReference type="EMBL" id="KAK7398738.1"/>
    </source>
</evidence>
<dbReference type="PIRSF" id="PIRSF006487">
    <property type="entry name" value="GcvT"/>
    <property type="match status" value="1"/>
</dbReference>
<dbReference type="EMBL" id="JAZAVJ010000309">
    <property type="protein sequence ID" value="KAK7398738.1"/>
    <property type="molecule type" value="Genomic_DNA"/>
</dbReference>
<feature type="compositionally biased region" description="Polar residues" evidence="1">
    <location>
        <begin position="1"/>
        <end position="17"/>
    </location>
</feature>
<dbReference type="InterPro" id="IPR006222">
    <property type="entry name" value="GCVT_N"/>
</dbReference>
<evidence type="ECO:0000259" key="2">
    <source>
        <dbReference type="Pfam" id="PF01571"/>
    </source>
</evidence>
<dbReference type="PANTHER" id="PTHR43757:SF2">
    <property type="entry name" value="AMINOMETHYLTRANSFERASE, MITOCHONDRIAL"/>
    <property type="match status" value="1"/>
</dbReference>